<dbReference type="AlphaFoldDB" id="A0A6A5XVE9"/>
<protein>
    <submittedName>
        <fullName evidence="3">DnaJ-domain-containing protein</fullName>
    </submittedName>
</protein>
<dbReference type="GO" id="GO:0031072">
    <property type="term" value="F:heat shock protein binding"/>
    <property type="evidence" value="ECO:0007669"/>
    <property type="project" value="TreeGrafter"/>
</dbReference>
<dbReference type="GO" id="GO:0005737">
    <property type="term" value="C:cytoplasm"/>
    <property type="evidence" value="ECO:0007669"/>
    <property type="project" value="TreeGrafter"/>
</dbReference>
<dbReference type="InterPro" id="IPR001623">
    <property type="entry name" value="DnaJ_domain"/>
</dbReference>
<feature type="domain" description="J" evidence="2">
    <location>
        <begin position="211"/>
        <end position="278"/>
    </location>
</feature>
<dbReference type="InterPro" id="IPR052594">
    <property type="entry name" value="J_domain-containing_protein"/>
</dbReference>
<dbReference type="Proteomes" id="UP000799778">
    <property type="component" value="Unassembled WGS sequence"/>
</dbReference>
<dbReference type="CDD" id="cd06257">
    <property type="entry name" value="DnaJ"/>
    <property type="match status" value="1"/>
</dbReference>
<dbReference type="EMBL" id="ML978068">
    <property type="protein sequence ID" value="KAF2017192.1"/>
    <property type="molecule type" value="Genomic_DNA"/>
</dbReference>
<dbReference type="InterPro" id="IPR036869">
    <property type="entry name" value="J_dom_sf"/>
</dbReference>
<dbReference type="GeneID" id="54289206"/>
<evidence type="ECO:0000256" key="1">
    <source>
        <dbReference type="SAM" id="MobiDB-lite"/>
    </source>
</evidence>
<dbReference type="SUPFAM" id="SSF46565">
    <property type="entry name" value="Chaperone J-domain"/>
    <property type="match status" value="1"/>
</dbReference>
<keyword evidence="4" id="KW-1185">Reference proteome</keyword>
<dbReference type="RefSeq" id="XP_033385531.1">
    <property type="nucleotide sequence ID" value="XM_033531809.1"/>
</dbReference>
<proteinExistence type="predicted"/>
<dbReference type="PANTHER" id="PTHR44144:SF1">
    <property type="entry name" value="DNAJ HOMOLOG SUBFAMILY C MEMBER 9"/>
    <property type="match status" value="1"/>
</dbReference>
<gene>
    <name evidence="3" type="ORF">BU24DRAFT_460269</name>
</gene>
<dbReference type="GO" id="GO:0005634">
    <property type="term" value="C:nucleus"/>
    <property type="evidence" value="ECO:0007669"/>
    <property type="project" value="TreeGrafter"/>
</dbReference>
<dbReference type="PRINTS" id="PR00625">
    <property type="entry name" value="JDOMAIN"/>
</dbReference>
<dbReference type="SMART" id="SM00271">
    <property type="entry name" value="DnaJ"/>
    <property type="match status" value="1"/>
</dbReference>
<feature type="region of interest" description="Disordered" evidence="1">
    <location>
        <begin position="94"/>
        <end position="176"/>
    </location>
</feature>
<evidence type="ECO:0000313" key="4">
    <source>
        <dbReference type="Proteomes" id="UP000799778"/>
    </source>
</evidence>
<evidence type="ECO:0000259" key="2">
    <source>
        <dbReference type="PROSITE" id="PS50076"/>
    </source>
</evidence>
<dbReference type="Pfam" id="PF00226">
    <property type="entry name" value="DnaJ"/>
    <property type="match status" value="1"/>
</dbReference>
<dbReference type="PROSITE" id="PS50076">
    <property type="entry name" value="DNAJ_2"/>
    <property type="match status" value="1"/>
</dbReference>
<organism evidence="3 4">
    <name type="scientific">Aaosphaeria arxii CBS 175.79</name>
    <dbReference type="NCBI Taxonomy" id="1450172"/>
    <lineage>
        <taxon>Eukaryota</taxon>
        <taxon>Fungi</taxon>
        <taxon>Dikarya</taxon>
        <taxon>Ascomycota</taxon>
        <taxon>Pezizomycotina</taxon>
        <taxon>Dothideomycetes</taxon>
        <taxon>Pleosporomycetidae</taxon>
        <taxon>Pleosporales</taxon>
        <taxon>Pleosporales incertae sedis</taxon>
        <taxon>Aaosphaeria</taxon>
    </lineage>
</organism>
<evidence type="ECO:0000313" key="3">
    <source>
        <dbReference type="EMBL" id="KAF2017192.1"/>
    </source>
</evidence>
<feature type="compositionally biased region" description="Polar residues" evidence="1">
    <location>
        <begin position="156"/>
        <end position="176"/>
    </location>
</feature>
<dbReference type="PANTHER" id="PTHR44144">
    <property type="entry name" value="DNAJ HOMOLOG SUBFAMILY C MEMBER 9"/>
    <property type="match status" value="1"/>
</dbReference>
<dbReference type="Gene3D" id="1.10.287.110">
    <property type="entry name" value="DnaJ domain"/>
    <property type="match status" value="1"/>
</dbReference>
<accession>A0A6A5XVE9</accession>
<sequence length="284" mass="31705">MSSSCTQQVFSECPQFEYVGLSYTGSADDFFVDPIQGHKYFASRNYKPLEIANGYRVQEIRPQGRGTYTGQVDDGFAAASGYKVREARPQAFNHSEPRYQSPHGDSYPAADQRVPQHEYRSQFQEANSGRARATAQYSSSTKGNDIPYNGSHHRNGNNAYPSEGSKQSFTSSDYSAKSSFNYSSYRTRTATPKKPPIPDTDLPVGLKSEVDLYAVLGVPKSSSAQELKKVHRQLSLKHHPDRVPAECKEKATEQMAEINRAYDVLKDNEARRVYDTTGKVVESS</sequence>
<name>A0A6A5XVE9_9PLEO</name>
<reference evidence="3" key="1">
    <citation type="journal article" date="2020" name="Stud. Mycol.">
        <title>101 Dothideomycetes genomes: a test case for predicting lifestyles and emergence of pathogens.</title>
        <authorList>
            <person name="Haridas S."/>
            <person name="Albert R."/>
            <person name="Binder M."/>
            <person name="Bloem J."/>
            <person name="Labutti K."/>
            <person name="Salamov A."/>
            <person name="Andreopoulos B."/>
            <person name="Baker S."/>
            <person name="Barry K."/>
            <person name="Bills G."/>
            <person name="Bluhm B."/>
            <person name="Cannon C."/>
            <person name="Castanera R."/>
            <person name="Culley D."/>
            <person name="Daum C."/>
            <person name="Ezra D."/>
            <person name="Gonzalez J."/>
            <person name="Henrissat B."/>
            <person name="Kuo A."/>
            <person name="Liang C."/>
            <person name="Lipzen A."/>
            <person name="Lutzoni F."/>
            <person name="Magnuson J."/>
            <person name="Mondo S."/>
            <person name="Nolan M."/>
            <person name="Ohm R."/>
            <person name="Pangilinan J."/>
            <person name="Park H.-J."/>
            <person name="Ramirez L."/>
            <person name="Alfaro M."/>
            <person name="Sun H."/>
            <person name="Tritt A."/>
            <person name="Yoshinaga Y."/>
            <person name="Zwiers L.-H."/>
            <person name="Turgeon B."/>
            <person name="Goodwin S."/>
            <person name="Spatafora J."/>
            <person name="Crous P."/>
            <person name="Grigoriev I."/>
        </authorList>
    </citation>
    <scope>NUCLEOTIDE SEQUENCE</scope>
    <source>
        <strain evidence="3">CBS 175.79</strain>
    </source>
</reference>
<dbReference type="OrthoDB" id="10250354at2759"/>